<reference evidence="2 3" key="1">
    <citation type="submission" date="2019-03" db="EMBL/GenBank/DDBJ databases">
        <title>Genomic Encyclopedia of Type Strains, Phase IV (KMG-IV): sequencing the most valuable type-strain genomes for metagenomic binning, comparative biology and taxonomic classification.</title>
        <authorList>
            <person name="Goeker M."/>
        </authorList>
    </citation>
    <scope>NUCLEOTIDE SEQUENCE [LARGE SCALE GENOMIC DNA]</scope>
    <source>
        <strain evidence="2 3">DSM 24984</strain>
    </source>
</reference>
<name>A0A4R1K8E4_9BACT</name>
<evidence type="ECO:0000313" key="2">
    <source>
        <dbReference type="EMBL" id="TCK60598.1"/>
    </source>
</evidence>
<dbReference type="Gene3D" id="3.60.15.10">
    <property type="entry name" value="Ribonuclease Z/Hydroxyacylglutathione hydrolase-like"/>
    <property type="match status" value="1"/>
</dbReference>
<evidence type="ECO:0000313" key="3">
    <source>
        <dbReference type="Proteomes" id="UP000294614"/>
    </source>
</evidence>
<dbReference type="InterPro" id="IPR052926">
    <property type="entry name" value="Metallo-beta-lactamase_dom"/>
</dbReference>
<dbReference type="RefSeq" id="WP_132873410.1">
    <property type="nucleotide sequence ID" value="NZ_SMGG01000004.1"/>
</dbReference>
<dbReference type="SMART" id="SM00849">
    <property type="entry name" value="Lactamase_B"/>
    <property type="match status" value="1"/>
</dbReference>
<dbReference type="InterPro" id="IPR036866">
    <property type="entry name" value="RibonucZ/Hydroxyglut_hydro"/>
</dbReference>
<dbReference type="OrthoDB" id="9803916at2"/>
<dbReference type="EMBL" id="SMGG01000004">
    <property type="protein sequence ID" value="TCK60598.1"/>
    <property type="molecule type" value="Genomic_DNA"/>
</dbReference>
<dbReference type="InterPro" id="IPR001279">
    <property type="entry name" value="Metallo-B-lactamas"/>
</dbReference>
<dbReference type="GO" id="GO:0016740">
    <property type="term" value="F:transferase activity"/>
    <property type="evidence" value="ECO:0007669"/>
    <property type="project" value="TreeGrafter"/>
</dbReference>
<dbReference type="PANTHER" id="PTHR13754">
    <property type="entry name" value="METALLO-BETA-LACTAMASE SUPERFAMILY PROTEIN"/>
    <property type="match status" value="1"/>
</dbReference>
<dbReference type="InterPro" id="IPR041712">
    <property type="entry name" value="DHPS-like_MBL-fold"/>
</dbReference>
<sequence>MEIRIITDNYTDSLGLLAEHGFSCLIKVKDRTILFDTGQGEGFINNIRLMDIRKADAIVLSHGHYDHTGGLSKHLAECAEISKDIYASKYVFDNHLKMDDGKTYDFIGFGGQRSEVERRFRLHLNTEMTEIFPDIFLSGTIERSFEFDSDGKLYAEIDGVTAKDRFRDEQYMIIRDNDGIHLITGCTHCGPENLINHAKKLFPEQKILSLTGGLHLFRSDGSYTEKVISVLRNEDIKTIATGHCTGIDAVFAMKKALGDRVHFTKAGMKISF</sequence>
<keyword evidence="3" id="KW-1185">Reference proteome</keyword>
<dbReference type="Pfam" id="PF00753">
    <property type="entry name" value="Lactamase_B"/>
    <property type="match status" value="1"/>
</dbReference>
<dbReference type="Proteomes" id="UP000294614">
    <property type="component" value="Unassembled WGS sequence"/>
</dbReference>
<dbReference type="SUPFAM" id="SSF56281">
    <property type="entry name" value="Metallo-hydrolase/oxidoreductase"/>
    <property type="match status" value="1"/>
</dbReference>
<organism evidence="2 3">
    <name type="scientific">Seleniivibrio woodruffii</name>
    <dbReference type="NCBI Taxonomy" id="1078050"/>
    <lineage>
        <taxon>Bacteria</taxon>
        <taxon>Pseudomonadati</taxon>
        <taxon>Deferribacterota</taxon>
        <taxon>Deferribacteres</taxon>
        <taxon>Deferribacterales</taxon>
        <taxon>Geovibrionaceae</taxon>
        <taxon>Seleniivibrio</taxon>
    </lineage>
</organism>
<feature type="domain" description="Metallo-beta-lactamase" evidence="1">
    <location>
        <begin position="20"/>
        <end position="243"/>
    </location>
</feature>
<comment type="caution">
    <text evidence="2">The sequence shown here is derived from an EMBL/GenBank/DDBJ whole genome shotgun (WGS) entry which is preliminary data.</text>
</comment>
<proteinExistence type="predicted"/>
<protein>
    <submittedName>
        <fullName evidence="2">7, 8-dihydropterin-6-yl-methyl-4-(Beta-D-ribofuranosyl)aminobenzene 5'-phosphate synthase</fullName>
    </submittedName>
</protein>
<dbReference type="AlphaFoldDB" id="A0A4R1K8E4"/>
<dbReference type="CDD" id="cd07713">
    <property type="entry name" value="DHPS-like_MBL-fold"/>
    <property type="match status" value="1"/>
</dbReference>
<dbReference type="PANTHER" id="PTHR13754:SF13">
    <property type="entry name" value="METALLO-BETA-LACTAMASE SUPERFAMILY PROTEIN (AFU_ORTHOLOGUE AFUA_3G07630)"/>
    <property type="match status" value="1"/>
</dbReference>
<accession>A0A4R1K8E4</accession>
<evidence type="ECO:0000259" key="1">
    <source>
        <dbReference type="SMART" id="SM00849"/>
    </source>
</evidence>
<gene>
    <name evidence="2" type="ORF">C8D98_1476</name>
</gene>